<keyword evidence="2" id="KW-1185">Reference proteome</keyword>
<accession>A0A1E1LJD1</accession>
<dbReference type="AlphaFoldDB" id="A0A1E1LJD1"/>
<gene>
    <name evidence="1" type="ORF">RAG0_15014</name>
</gene>
<name>A0A1E1LJD1_9HELO</name>
<dbReference type="EMBL" id="FJUX01000130">
    <property type="protein sequence ID" value="CZT10596.1"/>
    <property type="molecule type" value="Genomic_DNA"/>
</dbReference>
<evidence type="ECO:0000313" key="2">
    <source>
        <dbReference type="Proteomes" id="UP000178912"/>
    </source>
</evidence>
<organism evidence="1 2">
    <name type="scientific">Rhynchosporium agropyri</name>
    <dbReference type="NCBI Taxonomy" id="914238"/>
    <lineage>
        <taxon>Eukaryota</taxon>
        <taxon>Fungi</taxon>
        <taxon>Dikarya</taxon>
        <taxon>Ascomycota</taxon>
        <taxon>Pezizomycotina</taxon>
        <taxon>Leotiomycetes</taxon>
        <taxon>Helotiales</taxon>
        <taxon>Ploettnerulaceae</taxon>
        <taxon>Rhynchosporium</taxon>
    </lineage>
</organism>
<reference evidence="2" key="1">
    <citation type="submission" date="2016-03" db="EMBL/GenBank/DDBJ databases">
        <authorList>
            <person name="Guldener U."/>
        </authorList>
    </citation>
    <scope>NUCLEOTIDE SEQUENCE [LARGE SCALE GENOMIC DNA]</scope>
    <source>
        <strain evidence="2">04CH-RAC-A.6.1</strain>
    </source>
</reference>
<dbReference type="Proteomes" id="UP000178912">
    <property type="component" value="Unassembled WGS sequence"/>
</dbReference>
<protein>
    <submittedName>
        <fullName evidence="1">Uncharacterized protein</fullName>
    </submittedName>
</protein>
<sequence length="75" mass="7768">MFSGFCSAAHSMLCSALPAMPCSTKDASILPTSMSNHIPDSAYFLGSFISVLLAYGGDTPAIVQTPGTLAKQNLI</sequence>
<evidence type="ECO:0000313" key="1">
    <source>
        <dbReference type="EMBL" id="CZT10596.1"/>
    </source>
</evidence>
<proteinExistence type="predicted"/>